<feature type="transmembrane region" description="Helical" evidence="1">
    <location>
        <begin position="425"/>
        <end position="444"/>
    </location>
</feature>
<keyword evidence="1" id="KW-0472">Membrane</keyword>
<comment type="caution">
    <text evidence="2">The sequence shown here is derived from an EMBL/GenBank/DDBJ whole genome shotgun (WGS) entry which is preliminary data.</text>
</comment>
<evidence type="ECO:0000313" key="2">
    <source>
        <dbReference type="EMBL" id="GAA4699018.1"/>
    </source>
</evidence>
<feature type="transmembrane region" description="Helical" evidence="1">
    <location>
        <begin position="276"/>
        <end position="304"/>
    </location>
</feature>
<feature type="transmembrane region" description="Helical" evidence="1">
    <location>
        <begin position="316"/>
        <end position="338"/>
    </location>
</feature>
<keyword evidence="3" id="KW-1185">Reference proteome</keyword>
<feature type="transmembrane region" description="Helical" evidence="1">
    <location>
        <begin position="72"/>
        <end position="90"/>
    </location>
</feature>
<proteinExistence type="predicted"/>
<evidence type="ECO:0000313" key="3">
    <source>
        <dbReference type="Proteomes" id="UP001500621"/>
    </source>
</evidence>
<keyword evidence="1" id="KW-0812">Transmembrane</keyword>
<dbReference type="EMBL" id="BAABIM010000005">
    <property type="protein sequence ID" value="GAA4699018.1"/>
    <property type="molecule type" value="Genomic_DNA"/>
</dbReference>
<gene>
    <name evidence="2" type="ORF">GCM10023226_42120</name>
</gene>
<feature type="transmembrane region" description="Helical" evidence="1">
    <location>
        <begin position="25"/>
        <end position="44"/>
    </location>
</feature>
<dbReference type="RefSeq" id="WP_345272065.1">
    <property type="nucleotide sequence ID" value="NZ_BAABIM010000005.1"/>
</dbReference>
<name>A0ABP8X5A1_9ACTN</name>
<feature type="transmembrane region" description="Helical" evidence="1">
    <location>
        <begin position="358"/>
        <end position="386"/>
    </location>
</feature>
<evidence type="ECO:0000256" key="1">
    <source>
        <dbReference type="SAM" id="Phobius"/>
    </source>
</evidence>
<sequence length="467" mass="49315">MAAPDAPHVPADPDVDGDTAGVRPWVPWAGLGVALLLVAASLWLPDLLGIDTATRRDDQEQVPPLHGFWQPGVAPASVAVVLLAVLGVVFGERVAQRLPWRWLLVVSTLVSLAWLLALALVDGESGLTRVLGNPYEYLETARATDDVGLMLREFVDRIPYEAEDNWVTHVAGHPPGALLFFVVLARIGLGGDLAAALVVTVLAATIAAAVLVTLRALGAEQVARRAAPFLVLTPAAVFLAVSADAMFAAVAAWGLATLALGAVAGRDGRRGAMVGWSVLAGLLLGYCVLLSYGLPLLGLAALAVLMAARSWWPLPVAAGAALALVLAFAVAGFAWWEAFPVLQERYYDGVASERPQSYWVYGNLGALLISAGPLIGAGLAVSLAGFRRWLHDDATRGPVLLVVAGAAMVLAADLSGMSRSETERIWLPFMPWLTIGVALLPGAWRRWGLGLQVLTAVVVQHLMYTSW</sequence>
<organism evidence="2 3">
    <name type="scientific">Nocardioides nanhaiensis</name>
    <dbReference type="NCBI Taxonomy" id="1476871"/>
    <lineage>
        <taxon>Bacteria</taxon>
        <taxon>Bacillati</taxon>
        <taxon>Actinomycetota</taxon>
        <taxon>Actinomycetes</taxon>
        <taxon>Propionibacteriales</taxon>
        <taxon>Nocardioidaceae</taxon>
        <taxon>Nocardioides</taxon>
    </lineage>
</organism>
<dbReference type="Proteomes" id="UP001500621">
    <property type="component" value="Unassembled WGS sequence"/>
</dbReference>
<keyword evidence="1" id="KW-1133">Transmembrane helix</keyword>
<evidence type="ECO:0008006" key="4">
    <source>
        <dbReference type="Google" id="ProtNLM"/>
    </source>
</evidence>
<reference evidence="3" key="1">
    <citation type="journal article" date="2019" name="Int. J. Syst. Evol. Microbiol.">
        <title>The Global Catalogue of Microorganisms (GCM) 10K type strain sequencing project: providing services to taxonomists for standard genome sequencing and annotation.</title>
        <authorList>
            <consortium name="The Broad Institute Genomics Platform"/>
            <consortium name="The Broad Institute Genome Sequencing Center for Infectious Disease"/>
            <person name="Wu L."/>
            <person name="Ma J."/>
        </authorList>
    </citation>
    <scope>NUCLEOTIDE SEQUENCE [LARGE SCALE GENOMIC DNA]</scope>
    <source>
        <strain evidence="3">JCM 18127</strain>
    </source>
</reference>
<feature type="transmembrane region" description="Helical" evidence="1">
    <location>
        <begin position="229"/>
        <end position="256"/>
    </location>
</feature>
<protein>
    <recommendedName>
        <fullName evidence="4">Glycosyltransferase RgtA/B/C/D-like domain-containing protein</fullName>
    </recommendedName>
</protein>
<feature type="transmembrane region" description="Helical" evidence="1">
    <location>
        <begin position="102"/>
        <end position="121"/>
    </location>
</feature>
<feature type="transmembrane region" description="Helical" evidence="1">
    <location>
        <begin position="398"/>
        <end position="419"/>
    </location>
</feature>
<feature type="transmembrane region" description="Helical" evidence="1">
    <location>
        <begin position="193"/>
        <end position="217"/>
    </location>
</feature>
<accession>A0ABP8X5A1</accession>